<dbReference type="Gene3D" id="1.10.10.60">
    <property type="entry name" value="Homeodomain-like"/>
    <property type="match status" value="2"/>
</dbReference>
<dbReference type="InterPro" id="IPR001789">
    <property type="entry name" value="Sig_transdc_resp-reg_receiver"/>
</dbReference>
<dbReference type="CDD" id="cd17536">
    <property type="entry name" value="REC_YesN-like"/>
    <property type="match status" value="1"/>
</dbReference>
<dbReference type="Pfam" id="PF00072">
    <property type="entry name" value="Response_reg"/>
    <property type="match status" value="1"/>
</dbReference>
<name>A0A1M6GTN5_9CLOT</name>
<dbReference type="GO" id="GO:0000160">
    <property type="term" value="P:phosphorelay signal transduction system"/>
    <property type="evidence" value="ECO:0007669"/>
    <property type="project" value="UniProtKB-KW"/>
</dbReference>
<accession>A0A1M6GTN5</accession>
<dbReference type="PANTHER" id="PTHR42713:SF3">
    <property type="entry name" value="TRANSCRIPTIONAL REGULATORY PROTEIN HPTR"/>
    <property type="match status" value="1"/>
</dbReference>
<sequence>MIKAIIVDDEQITRKGLIEFVDWSHLGIDIVGEATDGQEGLELCKKVQPDIAICDVRMPKMDGIELAKAIKSILPQCKIIFLSGYSDTEYLKSAIKLKAVDYIEKPFNLVEFQGLLKRTVEALQQEKQKYLEEQRMKMKMEKSIPYFKNSLIESILQSENIDKYKIQEGLELLNIDFPLNAKYMCCILKSVNKNQHKEILDVVNKIGIKKCMYFISGSKDDEVILLLALKYSDCFKNINSYGNLILMTLNNMQKLSVKGAFGSIVSSIKELKRSYEEAQEAIKSKGYKAKNTIIIYDPNKDKSIIRDIESYIQDNYQNNISINAIASAVYLTPQYLCKLYKKETGETVNDYITKVRIEQSKRLLRDRRYKLYEIADKVGYNDANYYARVFKKITGLNPSEYRDIN</sequence>
<dbReference type="PRINTS" id="PR00032">
    <property type="entry name" value="HTHARAC"/>
</dbReference>
<comment type="function">
    <text evidence="9">May play the central regulatory role in sporulation. It may be an element of the effector pathway responsible for the activation of sporulation genes in response to nutritional stress. Spo0A may act in concert with spo0H (a sigma factor) to control the expression of some genes that are critical to the sporulation process.</text>
</comment>
<evidence type="ECO:0000256" key="8">
    <source>
        <dbReference type="ARBA" id="ARBA00023163"/>
    </source>
</evidence>
<dbReference type="Gene3D" id="3.40.50.2300">
    <property type="match status" value="1"/>
</dbReference>
<evidence type="ECO:0000259" key="11">
    <source>
        <dbReference type="PROSITE" id="PS01124"/>
    </source>
</evidence>
<dbReference type="Proteomes" id="UP000184080">
    <property type="component" value="Unassembled WGS sequence"/>
</dbReference>
<dbReference type="GO" id="GO:0005737">
    <property type="term" value="C:cytoplasm"/>
    <property type="evidence" value="ECO:0007669"/>
    <property type="project" value="UniProtKB-SubCell"/>
</dbReference>
<keyword evidence="5" id="KW-0902">Two-component regulatory system</keyword>
<dbReference type="SMART" id="SM00448">
    <property type="entry name" value="REC"/>
    <property type="match status" value="1"/>
</dbReference>
<dbReference type="SUPFAM" id="SSF46689">
    <property type="entry name" value="Homeodomain-like"/>
    <property type="match status" value="2"/>
</dbReference>
<feature type="domain" description="HTH araC/xylS-type" evidence="11">
    <location>
        <begin position="306"/>
        <end position="404"/>
    </location>
</feature>
<dbReference type="GO" id="GO:0003700">
    <property type="term" value="F:DNA-binding transcription factor activity"/>
    <property type="evidence" value="ECO:0007669"/>
    <property type="project" value="InterPro"/>
</dbReference>
<dbReference type="SUPFAM" id="SSF52172">
    <property type="entry name" value="CheY-like"/>
    <property type="match status" value="1"/>
</dbReference>
<dbReference type="RefSeq" id="WP_073006507.1">
    <property type="nucleotide sequence ID" value="NZ_FQZO01000003.1"/>
</dbReference>
<dbReference type="InterPro" id="IPR011006">
    <property type="entry name" value="CheY-like_superfamily"/>
</dbReference>
<dbReference type="InterPro" id="IPR018060">
    <property type="entry name" value="HTH_AraC"/>
</dbReference>
<keyword evidence="6" id="KW-0805">Transcription regulation</keyword>
<dbReference type="PANTHER" id="PTHR42713">
    <property type="entry name" value="HISTIDINE KINASE-RELATED"/>
    <property type="match status" value="1"/>
</dbReference>
<dbReference type="PROSITE" id="PS01124">
    <property type="entry name" value="HTH_ARAC_FAMILY_2"/>
    <property type="match status" value="1"/>
</dbReference>
<dbReference type="OrthoDB" id="384217at2"/>
<comment type="subcellular location">
    <subcellularLocation>
        <location evidence="1">Cytoplasm</location>
    </subcellularLocation>
</comment>
<evidence type="ECO:0000256" key="1">
    <source>
        <dbReference type="ARBA" id="ARBA00004496"/>
    </source>
</evidence>
<dbReference type="GO" id="GO:0043565">
    <property type="term" value="F:sequence-specific DNA binding"/>
    <property type="evidence" value="ECO:0007669"/>
    <property type="project" value="InterPro"/>
</dbReference>
<dbReference type="Pfam" id="PF12833">
    <property type="entry name" value="HTH_18"/>
    <property type="match status" value="1"/>
</dbReference>
<evidence type="ECO:0000256" key="10">
    <source>
        <dbReference type="PROSITE-ProRule" id="PRU00169"/>
    </source>
</evidence>
<keyword evidence="8" id="KW-0804">Transcription</keyword>
<feature type="domain" description="Response regulatory" evidence="12">
    <location>
        <begin position="3"/>
        <end position="120"/>
    </location>
</feature>
<keyword evidence="7" id="KW-0238">DNA-binding</keyword>
<evidence type="ECO:0000256" key="9">
    <source>
        <dbReference type="ARBA" id="ARBA00024867"/>
    </source>
</evidence>
<dbReference type="InterPro" id="IPR020449">
    <property type="entry name" value="Tscrpt_reg_AraC-type_HTH"/>
</dbReference>
<dbReference type="PROSITE" id="PS50110">
    <property type="entry name" value="RESPONSE_REGULATORY"/>
    <property type="match status" value="1"/>
</dbReference>
<dbReference type="InterPro" id="IPR051552">
    <property type="entry name" value="HptR"/>
</dbReference>
<dbReference type="InterPro" id="IPR009057">
    <property type="entry name" value="Homeodomain-like_sf"/>
</dbReference>
<dbReference type="AlphaFoldDB" id="A0A1M6GTN5"/>
<evidence type="ECO:0000313" key="13">
    <source>
        <dbReference type="EMBL" id="SHJ13277.1"/>
    </source>
</evidence>
<gene>
    <name evidence="13" type="ORF">SAMN05444401_2239</name>
</gene>
<evidence type="ECO:0000256" key="3">
    <source>
        <dbReference type="ARBA" id="ARBA00022490"/>
    </source>
</evidence>
<evidence type="ECO:0000256" key="7">
    <source>
        <dbReference type="ARBA" id="ARBA00023125"/>
    </source>
</evidence>
<dbReference type="InterPro" id="IPR041522">
    <property type="entry name" value="CdaR_GGDEF"/>
</dbReference>
<dbReference type="Pfam" id="PF17853">
    <property type="entry name" value="GGDEF_2"/>
    <property type="match status" value="1"/>
</dbReference>
<keyword evidence="14" id="KW-1185">Reference proteome</keyword>
<evidence type="ECO:0000313" key="14">
    <source>
        <dbReference type="Proteomes" id="UP000184080"/>
    </source>
</evidence>
<organism evidence="13 14">
    <name type="scientific">Clostridium amylolyticum</name>
    <dbReference type="NCBI Taxonomy" id="1121298"/>
    <lineage>
        <taxon>Bacteria</taxon>
        <taxon>Bacillati</taxon>
        <taxon>Bacillota</taxon>
        <taxon>Clostridia</taxon>
        <taxon>Eubacteriales</taxon>
        <taxon>Clostridiaceae</taxon>
        <taxon>Clostridium</taxon>
    </lineage>
</organism>
<dbReference type="STRING" id="1121298.SAMN05444401_2239"/>
<evidence type="ECO:0000256" key="4">
    <source>
        <dbReference type="ARBA" id="ARBA00022553"/>
    </source>
</evidence>
<dbReference type="PROSITE" id="PS00041">
    <property type="entry name" value="HTH_ARAC_FAMILY_1"/>
    <property type="match status" value="1"/>
</dbReference>
<dbReference type="SMART" id="SM00342">
    <property type="entry name" value="HTH_ARAC"/>
    <property type="match status" value="1"/>
</dbReference>
<keyword evidence="3" id="KW-0963">Cytoplasm</keyword>
<proteinExistence type="predicted"/>
<keyword evidence="4 10" id="KW-0597">Phosphoprotein</keyword>
<dbReference type="InterPro" id="IPR018062">
    <property type="entry name" value="HTH_AraC-typ_CS"/>
</dbReference>
<protein>
    <recommendedName>
        <fullName evidence="2">Stage 0 sporulation protein A homolog</fullName>
    </recommendedName>
</protein>
<reference evidence="13 14" key="1">
    <citation type="submission" date="2016-11" db="EMBL/GenBank/DDBJ databases">
        <authorList>
            <person name="Jaros S."/>
            <person name="Januszkiewicz K."/>
            <person name="Wedrychowicz H."/>
        </authorList>
    </citation>
    <scope>NUCLEOTIDE SEQUENCE [LARGE SCALE GENOMIC DNA]</scope>
    <source>
        <strain evidence="13 14">DSM 21864</strain>
    </source>
</reference>
<evidence type="ECO:0000256" key="2">
    <source>
        <dbReference type="ARBA" id="ARBA00018672"/>
    </source>
</evidence>
<dbReference type="EMBL" id="FQZO01000003">
    <property type="protein sequence ID" value="SHJ13277.1"/>
    <property type="molecule type" value="Genomic_DNA"/>
</dbReference>
<evidence type="ECO:0000256" key="6">
    <source>
        <dbReference type="ARBA" id="ARBA00023015"/>
    </source>
</evidence>
<evidence type="ECO:0000256" key="5">
    <source>
        <dbReference type="ARBA" id="ARBA00023012"/>
    </source>
</evidence>
<evidence type="ECO:0000259" key="12">
    <source>
        <dbReference type="PROSITE" id="PS50110"/>
    </source>
</evidence>
<feature type="modified residue" description="4-aspartylphosphate" evidence="10">
    <location>
        <position position="55"/>
    </location>
</feature>